<feature type="domain" description="Cupin type-2" evidence="3">
    <location>
        <begin position="69"/>
        <end position="127"/>
    </location>
</feature>
<name>A0A813ZZC1_9BILA</name>
<dbReference type="InterPro" id="IPR011051">
    <property type="entry name" value="RmlC_Cupin_sf"/>
</dbReference>
<gene>
    <name evidence="4" type="ORF">JYZ213_LOCUS10884</name>
    <name evidence="5" type="ORF">OXD698_LOCUS25223</name>
</gene>
<evidence type="ECO:0000313" key="5">
    <source>
        <dbReference type="EMBL" id="CAF3924695.1"/>
    </source>
</evidence>
<comment type="caution">
    <text evidence="4">The sequence shown here is derived from an EMBL/GenBank/DDBJ whole genome shotgun (WGS) entry which is preliminary data.</text>
</comment>
<dbReference type="Proteomes" id="UP000663845">
    <property type="component" value="Unassembled WGS sequence"/>
</dbReference>
<dbReference type="AlphaFoldDB" id="A0A813ZZC1"/>
<proteinExistence type="predicted"/>
<evidence type="ECO:0000256" key="1">
    <source>
        <dbReference type="SAM" id="Phobius"/>
    </source>
</evidence>
<keyword evidence="1" id="KW-0812">Transmembrane</keyword>
<keyword evidence="1" id="KW-1133">Transmembrane helix</keyword>
<evidence type="ECO:0000256" key="2">
    <source>
        <dbReference type="SAM" id="SignalP"/>
    </source>
</evidence>
<sequence length="209" mass="23864">MYIYNNFIGVLLFVTTAFAQQNSYTVVKPNEGQSVHVLPYPNAIYKIIVRGNETVNQFTIVEGIVYINEGAGNHYHMREDETFFVINGTLQFYVNGDQFCAQAGTTVYIPRNASQSLRNLNTKPVHIQILFAPSGIENYLEKITPVFHSQSINFTQANEIAASYGVYNLSPVDWKDLNCFTNVSVHLKISSYLIFIIIQFYIFINFLFE</sequence>
<keyword evidence="2" id="KW-0732">Signal</keyword>
<organism evidence="4 6">
    <name type="scientific">Adineta steineri</name>
    <dbReference type="NCBI Taxonomy" id="433720"/>
    <lineage>
        <taxon>Eukaryota</taxon>
        <taxon>Metazoa</taxon>
        <taxon>Spiralia</taxon>
        <taxon>Gnathifera</taxon>
        <taxon>Rotifera</taxon>
        <taxon>Eurotatoria</taxon>
        <taxon>Bdelloidea</taxon>
        <taxon>Adinetida</taxon>
        <taxon>Adinetidae</taxon>
        <taxon>Adineta</taxon>
    </lineage>
</organism>
<dbReference type="SUPFAM" id="SSF51182">
    <property type="entry name" value="RmlC-like cupins"/>
    <property type="match status" value="1"/>
</dbReference>
<dbReference type="InterPro" id="IPR053146">
    <property type="entry name" value="QDO-like"/>
</dbReference>
<dbReference type="Gene3D" id="2.60.120.10">
    <property type="entry name" value="Jelly Rolls"/>
    <property type="match status" value="1"/>
</dbReference>
<dbReference type="Proteomes" id="UP000663844">
    <property type="component" value="Unassembled WGS sequence"/>
</dbReference>
<dbReference type="EMBL" id="CAJNOG010000081">
    <property type="protein sequence ID" value="CAF0907355.1"/>
    <property type="molecule type" value="Genomic_DNA"/>
</dbReference>
<protein>
    <recommendedName>
        <fullName evidence="3">Cupin type-2 domain-containing protein</fullName>
    </recommendedName>
</protein>
<dbReference type="PANTHER" id="PTHR36440">
    <property type="entry name" value="PUTATIVE (AFU_ORTHOLOGUE AFUA_8G07350)-RELATED"/>
    <property type="match status" value="1"/>
</dbReference>
<dbReference type="Pfam" id="PF07883">
    <property type="entry name" value="Cupin_2"/>
    <property type="match status" value="1"/>
</dbReference>
<evidence type="ECO:0000259" key="3">
    <source>
        <dbReference type="Pfam" id="PF07883"/>
    </source>
</evidence>
<dbReference type="InterPro" id="IPR013096">
    <property type="entry name" value="Cupin_2"/>
</dbReference>
<accession>A0A813ZZC1</accession>
<evidence type="ECO:0000313" key="6">
    <source>
        <dbReference type="Proteomes" id="UP000663845"/>
    </source>
</evidence>
<feature type="chain" id="PRO_5035599066" description="Cupin type-2 domain-containing protein" evidence="2">
    <location>
        <begin position="20"/>
        <end position="209"/>
    </location>
</feature>
<dbReference type="InterPro" id="IPR014710">
    <property type="entry name" value="RmlC-like_jellyroll"/>
</dbReference>
<reference evidence="4" key="1">
    <citation type="submission" date="2021-02" db="EMBL/GenBank/DDBJ databases">
        <authorList>
            <person name="Nowell W R."/>
        </authorList>
    </citation>
    <scope>NUCLEOTIDE SEQUENCE</scope>
</reference>
<dbReference type="EMBL" id="CAJOAZ010002393">
    <property type="protein sequence ID" value="CAF3924695.1"/>
    <property type="molecule type" value="Genomic_DNA"/>
</dbReference>
<feature type="signal peptide" evidence="2">
    <location>
        <begin position="1"/>
        <end position="19"/>
    </location>
</feature>
<keyword evidence="1" id="KW-0472">Membrane</keyword>
<evidence type="ECO:0000313" key="4">
    <source>
        <dbReference type="EMBL" id="CAF0907355.1"/>
    </source>
</evidence>
<dbReference type="PANTHER" id="PTHR36440:SF1">
    <property type="entry name" value="PUTATIVE (AFU_ORTHOLOGUE AFUA_8G07350)-RELATED"/>
    <property type="match status" value="1"/>
</dbReference>
<feature type="transmembrane region" description="Helical" evidence="1">
    <location>
        <begin position="189"/>
        <end position="208"/>
    </location>
</feature>